<dbReference type="Gene3D" id="3.80.10.10">
    <property type="entry name" value="Ribonuclease Inhibitor"/>
    <property type="match status" value="3"/>
</dbReference>
<dbReference type="PANTHER" id="PTHR24373:SF370">
    <property type="entry name" value="FISH-LIPS, ISOFORM E"/>
    <property type="match status" value="1"/>
</dbReference>
<keyword evidence="4" id="KW-0472">Membrane</keyword>
<dbReference type="SMART" id="SM00369">
    <property type="entry name" value="LRR_TYP"/>
    <property type="match status" value="8"/>
</dbReference>
<dbReference type="GeneID" id="107068013"/>
<evidence type="ECO:0000313" key="6">
    <source>
        <dbReference type="RefSeq" id="XP_015179489.1"/>
    </source>
</evidence>
<keyword evidence="2" id="KW-0732">Signal</keyword>
<organism evidence="5 6">
    <name type="scientific">Polistes dominula</name>
    <name type="common">European paper wasp</name>
    <name type="synonym">Vespa dominula</name>
    <dbReference type="NCBI Taxonomy" id="743375"/>
    <lineage>
        <taxon>Eukaryota</taxon>
        <taxon>Metazoa</taxon>
        <taxon>Ecdysozoa</taxon>
        <taxon>Arthropoda</taxon>
        <taxon>Hexapoda</taxon>
        <taxon>Insecta</taxon>
        <taxon>Pterygota</taxon>
        <taxon>Neoptera</taxon>
        <taxon>Endopterygota</taxon>
        <taxon>Hymenoptera</taxon>
        <taxon>Apocrita</taxon>
        <taxon>Aculeata</taxon>
        <taxon>Vespoidea</taxon>
        <taxon>Vespidae</taxon>
        <taxon>Polistinae</taxon>
        <taxon>Polistini</taxon>
        <taxon>Polistes</taxon>
    </lineage>
</organism>
<proteinExistence type="predicted"/>
<accession>A0ABM1IH02</accession>
<evidence type="ECO:0000256" key="4">
    <source>
        <dbReference type="SAM" id="Phobius"/>
    </source>
</evidence>
<reference evidence="6" key="1">
    <citation type="submission" date="2025-08" db="UniProtKB">
        <authorList>
            <consortium name="RefSeq"/>
        </authorList>
    </citation>
    <scope>IDENTIFICATION</scope>
    <source>
        <tissue evidence="6">Whole body</tissue>
    </source>
</reference>
<keyword evidence="4" id="KW-0812">Transmembrane</keyword>
<dbReference type="Proteomes" id="UP000694924">
    <property type="component" value="Unplaced"/>
</dbReference>
<dbReference type="RefSeq" id="XP_015179489.1">
    <property type="nucleotide sequence ID" value="XM_015324003.1"/>
</dbReference>
<dbReference type="Pfam" id="PF13855">
    <property type="entry name" value="LRR_8"/>
    <property type="match status" value="3"/>
</dbReference>
<evidence type="ECO:0000313" key="5">
    <source>
        <dbReference type="Proteomes" id="UP000694924"/>
    </source>
</evidence>
<keyword evidence="3" id="KW-0677">Repeat</keyword>
<keyword evidence="4" id="KW-1133">Transmembrane helix</keyword>
<sequence length="459" mass="52961">MWHSSKSIIFVTIISMEIIHGLHAMSISIYPEKFEENLNIYLGEPMDKCDNQKDENVQLVNMGLSSVTENFITSVNVKSINLEDNNIVYISPNAFKAVPNLSCLNIRRNNVNNIFNVFLKSFNHTLLNKLNLAQSIFKKTSSEDFSFEILDRSITTKNIEASSKMYLPYVTHLDLSDNNLEALPEYIKTSFPRLTHLYLSDNNLRSFNFIPPTTEYLYLERNRAYVDLTIFPKNINGLFLNDNKFNNFMKNYENLRILSIRNCSDVLYYIKYLNKGKLVDLDISSNRLNDIQINFFRDAKYLKRLSLDRNSLSSLSFLTHLVSLTNLSIAYNKLINIKSDFFVNLKNLQTLNLRGNRIENIDKDAFLNLRMLEKLDLAENNLSTLPVTWMNTLTGLRYLNLKSNSFSSIDSTSIYAYSNLNQLFLGNNNFIQIDMESLMKLPSTVIVHVSSINNSTCVT</sequence>
<dbReference type="PANTHER" id="PTHR24373">
    <property type="entry name" value="SLIT RELATED LEUCINE-RICH REPEAT NEURONAL PROTEIN"/>
    <property type="match status" value="1"/>
</dbReference>
<dbReference type="InterPro" id="IPR032675">
    <property type="entry name" value="LRR_dom_sf"/>
</dbReference>
<evidence type="ECO:0000256" key="1">
    <source>
        <dbReference type="ARBA" id="ARBA00022614"/>
    </source>
</evidence>
<keyword evidence="1" id="KW-0433">Leucine-rich repeat</keyword>
<dbReference type="InterPro" id="IPR003591">
    <property type="entry name" value="Leu-rich_rpt_typical-subtyp"/>
</dbReference>
<evidence type="ECO:0000256" key="3">
    <source>
        <dbReference type="ARBA" id="ARBA00022737"/>
    </source>
</evidence>
<name>A0ABM1IH02_POLDO</name>
<dbReference type="SUPFAM" id="SSF52058">
    <property type="entry name" value="L domain-like"/>
    <property type="match status" value="1"/>
</dbReference>
<feature type="transmembrane region" description="Helical" evidence="4">
    <location>
        <begin position="7"/>
        <end position="30"/>
    </location>
</feature>
<dbReference type="InterPro" id="IPR001611">
    <property type="entry name" value="Leu-rich_rpt"/>
</dbReference>
<dbReference type="InterPro" id="IPR050328">
    <property type="entry name" value="Dev_Immune_Receptor"/>
</dbReference>
<keyword evidence="5" id="KW-1185">Reference proteome</keyword>
<protein>
    <submittedName>
        <fullName evidence="6">Toll-like receptor 13</fullName>
    </submittedName>
</protein>
<dbReference type="PROSITE" id="PS51450">
    <property type="entry name" value="LRR"/>
    <property type="match status" value="3"/>
</dbReference>
<evidence type="ECO:0000256" key="2">
    <source>
        <dbReference type="ARBA" id="ARBA00022729"/>
    </source>
</evidence>
<gene>
    <name evidence="6" type="primary">LOC107068013</name>
</gene>